<feature type="compositionally biased region" description="Acidic residues" evidence="5">
    <location>
        <begin position="1"/>
        <end position="13"/>
    </location>
</feature>
<dbReference type="Proteomes" id="UP000815325">
    <property type="component" value="Unassembled WGS sequence"/>
</dbReference>
<evidence type="ECO:0000313" key="8">
    <source>
        <dbReference type="Proteomes" id="UP000815325"/>
    </source>
</evidence>
<dbReference type="CDD" id="cd21437">
    <property type="entry name" value="zf-HIT_ZNHIT1_like"/>
    <property type="match status" value="1"/>
</dbReference>
<comment type="caution">
    <text evidence="7">The sequence shown here is derived from an EMBL/GenBank/DDBJ whole genome shotgun (WGS) entry which is preliminary data.</text>
</comment>
<name>A0ABQ7FWJ5_DUNSA</name>
<evidence type="ECO:0000256" key="5">
    <source>
        <dbReference type="SAM" id="MobiDB-lite"/>
    </source>
</evidence>
<dbReference type="PANTHER" id="PTHR13093">
    <property type="entry name" value="ZINC FINGER HIT DOMAIN CONTAINING PROTEIN 1"/>
    <property type="match status" value="1"/>
</dbReference>
<feature type="region of interest" description="Disordered" evidence="5">
    <location>
        <begin position="1"/>
        <end position="40"/>
    </location>
</feature>
<keyword evidence="8" id="KW-1185">Reference proteome</keyword>
<evidence type="ECO:0000256" key="4">
    <source>
        <dbReference type="PROSITE-ProRule" id="PRU00453"/>
    </source>
</evidence>
<accession>A0ABQ7FWJ5</accession>
<reference evidence="7" key="1">
    <citation type="submission" date="2017-08" db="EMBL/GenBank/DDBJ databases">
        <authorList>
            <person name="Polle J.E."/>
            <person name="Barry K."/>
            <person name="Cushman J."/>
            <person name="Schmutz J."/>
            <person name="Tran D."/>
            <person name="Hathwaick L.T."/>
            <person name="Yim W.C."/>
            <person name="Jenkins J."/>
            <person name="Mckie-Krisberg Z.M."/>
            <person name="Prochnik S."/>
            <person name="Lindquist E."/>
            <person name="Dockter R.B."/>
            <person name="Adam C."/>
            <person name="Molina H."/>
            <person name="Bunkerborg J."/>
            <person name="Jin E."/>
            <person name="Buchheim M."/>
            <person name="Magnuson J."/>
        </authorList>
    </citation>
    <scope>NUCLEOTIDE SEQUENCE</scope>
    <source>
        <strain evidence="7">CCAP 19/18</strain>
    </source>
</reference>
<evidence type="ECO:0000259" key="6">
    <source>
        <dbReference type="PROSITE" id="PS51083"/>
    </source>
</evidence>
<keyword evidence="3" id="KW-0862">Zinc</keyword>
<keyword evidence="2 4" id="KW-0863">Zinc-finger</keyword>
<proteinExistence type="predicted"/>
<feature type="compositionally biased region" description="Basic residues" evidence="5">
    <location>
        <begin position="17"/>
        <end position="33"/>
    </location>
</feature>
<dbReference type="InterPro" id="IPR039723">
    <property type="entry name" value="Vps71/ZNHIT1"/>
</dbReference>
<evidence type="ECO:0000256" key="2">
    <source>
        <dbReference type="ARBA" id="ARBA00022771"/>
    </source>
</evidence>
<gene>
    <name evidence="7" type="ORF">DUNSADRAFT_2537</name>
</gene>
<evidence type="ECO:0000256" key="3">
    <source>
        <dbReference type="ARBA" id="ARBA00022833"/>
    </source>
</evidence>
<evidence type="ECO:0000256" key="1">
    <source>
        <dbReference type="ARBA" id="ARBA00022723"/>
    </source>
</evidence>
<keyword evidence="1" id="KW-0479">Metal-binding</keyword>
<organism evidence="7 8">
    <name type="scientific">Dunaliella salina</name>
    <name type="common">Green alga</name>
    <name type="synonym">Protococcus salinus</name>
    <dbReference type="NCBI Taxonomy" id="3046"/>
    <lineage>
        <taxon>Eukaryota</taxon>
        <taxon>Viridiplantae</taxon>
        <taxon>Chlorophyta</taxon>
        <taxon>core chlorophytes</taxon>
        <taxon>Chlorophyceae</taxon>
        <taxon>CS clade</taxon>
        <taxon>Chlamydomonadales</taxon>
        <taxon>Dunaliellaceae</taxon>
        <taxon>Dunaliella</taxon>
    </lineage>
</organism>
<dbReference type="EMBL" id="MU070806">
    <property type="protein sequence ID" value="KAF5826617.1"/>
    <property type="molecule type" value="Genomic_DNA"/>
</dbReference>
<protein>
    <recommendedName>
        <fullName evidence="6">HIT-type domain-containing protein</fullName>
    </recommendedName>
</protein>
<feature type="domain" description="HIT-type" evidence="6">
    <location>
        <begin position="82"/>
        <end position="114"/>
    </location>
</feature>
<evidence type="ECO:0000313" key="7">
    <source>
        <dbReference type="EMBL" id="KAF5826617.1"/>
    </source>
</evidence>
<sequence length="119" mass="13175">MVAGDEDEEEEVEMSGKRKKKKQGGGGAKRKLRAGGLDRGRAPKSFQRILEESMMERLPQGIPCYTNAAAGPPLCGAPRKFCSVCGNLSSYKCTRCGSRYCCRRCYSTHTETRCLKFLV</sequence>
<dbReference type="PROSITE" id="PS51083">
    <property type="entry name" value="ZF_HIT"/>
    <property type="match status" value="1"/>
</dbReference>
<dbReference type="InterPro" id="IPR007529">
    <property type="entry name" value="Znf_HIT"/>
</dbReference>
<dbReference type="Pfam" id="PF04438">
    <property type="entry name" value="zf-HIT"/>
    <property type="match status" value="1"/>
</dbReference>